<dbReference type="AlphaFoldDB" id="A0A1X0RDI3"/>
<accession>A0A1X0RDI3</accession>
<organism evidence="2">
    <name type="scientific">Rhizopus microsporus var. microsporus</name>
    <dbReference type="NCBI Taxonomy" id="86635"/>
    <lineage>
        <taxon>Eukaryota</taxon>
        <taxon>Fungi</taxon>
        <taxon>Fungi incertae sedis</taxon>
        <taxon>Mucoromycota</taxon>
        <taxon>Mucoromycotina</taxon>
        <taxon>Mucoromycetes</taxon>
        <taxon>Mucorales</taxon>
        <taxon>Mucorineae</taxon>
        <taxon>Rhizopodaceae</taxon>
        <taxon>Rhizopus</taxon>
    </lineage>
</organism>
<keyword evidence="1" id="KW-1133">Transmembrane helix</keyword>
<keyword evidence="1" id="KW-0472">Membrane</keyword>
<keyword evidence="1" id="KW-0812">Transmembrane</keyword>
<dbReference type="VEuPathDB" id="FungiDB:BCV72DRAFT_39631"/>
<evidence type="ECO:0000256" key="1">
    <source>
        <dbReference type="SAM" id="Phobius"/>
    </source>
</evidence>
<name>A0A1X0RDI3_RHIZD</name>
<proteinExistence type="predicted"/>
<feature type="transmembrane region" description="Helical" evidence="1">
    <location>
        <begin position="12"/>
        <end position="31"/>
    </location>
</feature>
<protein>
    <submittedName>
        <fullName evidence="2">Uncharacterized protein</fullName>
    </submittedName>
</protein>
<sequence>MPYAPQPADLPTHVSFPLMIGLWILIQIFLIPIRLHELLEFDFLTLNQLLFFLMFPSLTSSLTLIDEQHLYSFVS</sequence>
<dbReference type="EMBL" id="KV921869">
    <property type="protein sequence ID" value="ORE10123.1"/>
    <property type="molecule type" value="Genomic_DNA"/>
</dbReference>
<gene>
    <name evidence="2" type="ORF">BCV72DRAFT_39631</name>
</gene>
<evidence type="ECO:0000313" key="2">
    <source>
        <dbReference type="EMBL" id="ORE10123.1"/>
    </source>
</evidence>
<reference evidence="2" key="1">
    <citation type="journal article" date="2016" name="Proc. Natl. Acad. Sci. U.S.A.">
        <title>Lipid metabolic changes in an early divergent fungus govern the establishment of a mutualistic symbiosis with endobacteria.</title>
        <authorList>
            <person name="Lastovetsky O.A."/>
            <person name="Gaspar M.L."/>
            <person name="Mondo S.J."/>
            <person name="LaButti K.M."/>
            <person name="Sandor L."/>
            <person name="Grigoriev I.V."/>
            <person name="Henry S.A."/>
            <person name="Pawlowska T.E."/>
        </authorList>
    </citation>
    <scope>NUCLEOTIDE SEQUENCE [LARGE SCALE GENOMIC DNA]</scope>
    <source>
        <strain evidence="2">ATCC 52814</strain>
    </source>
</reference>
<dbReference type="Proteomes" id="UP000242414">
    <property type="component" value="Unassembled WGS sequence"/>
</dbReference>
<feature type="transmembrane region" description="Helical" evidence="1">
    <location>
        <begin position="43"/>
        <end position="65"/>
    </location>
</feature>